<dbReference type="Proteomes" id="UP000603457">
    <property type="component" value="Unassembled WGS sequence"/>
</dbReference>
<comment type="caution">
    <text evidence="5">The sequence shown here is derived from an EMBL/GenBank/DDBJ whole genome shotgun (WGS) entry which is preliminary data.</text>
</comment>
<dbReference type="EMBL" id="JACJTB010000004">
    <property type="protein sequence ID" value="MBD2593848.1"/>
    <property type="molecule type" value="Genomic_DNA"/>
</dbReference>
<keyword evidence="6" id="KW-1185">Reference proteome</keyword>
<dbReference type="InterPro" id="IPR011006">
    <property type="entry name" value="CheY-like_superfamily"/>
</dbReference>
<name>A0ABR8FUB7_9NOSO</name>
<accession>A0ABR8FUB7</accession>
<evidence type="ECO:0000313" key="6">
    <source>
        <dbReference type="Proteomes" id="UP000603457"/>
    </source>
</evidence>
<keyword evidence="2" id="KW-0902">Two-component regulatory system</keyword>
<evidence type="ECO:0000256" key="1">
    <source>
        <dbReference type="ARBA" id="ARBA00022553"/>
    </source>
</evidence>
<evidence type="ECO:0000256" key="2">
    <source>
        <dbReference type="ARBA" id="ARBA00023012"/>
    </source>
</evidence>
<evidence type="ECO:0000313" key="5">
    <source>
        <dbReference type="EMBL" id="MBD2593848.1"/>
    </source>
</evidence>
<dbReference type="PANTHER" id="PTHR44591:SF14">
    <property type="entry name" value="PROTEIN PILG"/>
    <property type="match status" value="1"/>
</dbReference>
<dbReference type="SUPFAM" id="SSF52172">
    <property type="entry name" value="CheY-like"/>
    <property type="match status" value="1"/>
</dbReference>
<dbReference type="Gene3D" id="3.40.50.2300">
    <property type="match status" value="1"/>
</dbReference>
<dbReference type="PANTHER" id="PTHR44591">
    <property type="entry name" value="STRESS RESPONSE REGULATOR PROTEIN 1"/>
    <property type="match status" value="1"/>
</dbReference>
<evidence type="ECO:0000259" key="4">
    <source>
        <dbReference type="PROSITE" id="PS50110"/>
    </source>
</evidence>
<sequence length="121" mass="13466">MQKILIVEDEIRIATFIEKGLRRNGFNTAIANNGEQALQMLTTAKFDLLLLDINISVKDGLTVMSELREHNLLIPIIIVSANYDVLGKVSQSGNKAVPYITKPFKFTDLLNSVRAHLSPTN</sequence>
<dbReference type="PROSITE" id="PS50110">
    <property type="entry name" value="RESPONSE_REGULATORY"/>
    <property type="match status" value="1"/>
</dbReference>
<gene>
    <name evidence="5" type="ORF">H6G74_05830</name>
</gene>
<evidence type="ECO:0000256" key="3">
    <source>
        <dbReference type="PROSITE-ProRule" id="PRU00169"/>
    </source>
</evidence>
<dbReference type="RefSeq" id="WP_190966774.1">
    <property type="nucleotide sequence ID" value="NZ_JACJTB010000004.1"/>
</dbReference>
<organism evidence="5 6">
    <name type="scientific">Nostoc spongiaeforme FACHB-130</name>
    <dbReference type="NCBI Taxonomy" id="1357510"/>
    <lineage>
        <taxon>Bacteria</taxon>
        <taxon>Bacillati</taxon>
        <taxon>Cyanobacteriota</taxon>
        <taxon>Cyanophyceae</taxon>
        <taxon>Nostocales</taxon>
        <taxon>Nostocaceae</taxon>
        <taxon>Nostoc</taxon>
    </lineage>
</organism>
<protein>
    <submittedName>
        <fullName evidence="5">Response regulator</fullName>
    </submittedName>
</protein>
<keyword evidence="1 3" id="KW-0597">Phosphoprotein</keyword>
<proteinExistence type="predicted"/>
<dbReference type="Pfam" id="PF00072">
    <property type="entry name" value="Response_reg"/>
    <property type="match status" value="1"/>
</dbReference>
<dbReference type="SMART" id="SM00448">
    <property type="entry name" value="REC"/>
    <property type="match status" value="1"/>
</dbReference>
<dbReference type="InterPro" id="IPR001789">
    <property type="entry name" value="Sig_transdc_resp-reg_receiver"/>
</dbReference>
<reference evidence="5 6" key="1">
    <citation type="journal article" date="2020" name="ISME J.">
        <title>Comparative genomics reveals insights into cyanobacterial evolution and habitat adaptation.</title>
        <authorList>
            <person name="Chen M.Y."/>
            <person name="Teng W.K."/>
            <person name="Zhao L."/>
            <person name="Hu C.X."/>
            <person name="Zhou Y.K."/>
            <person name="Han B.P."/>
            <person name="Song L.R."/>
            <person name="Shu W.S."/>
        </authorList>
    </citation>
    <scope>NUCLEOTIDE SEQUENCE [LARGE SCALE GENOMIC DNA]</scope>
    <source>
        <strain evidence="5 6">FACHB-130</strain>
    </source>
</reference>
<dbReference type="InterPro" id="IPR050595">
    <property type="entry name" value="Bact_response_regulator"/>
</dbReference>
<feature type="modified residue" description="4-aspartylphosphate" evidence="3">
    <location>
        <position position="52"/>
    </location>
</feature>
<feature type="domain" description="Response regulatory" evidence="4">
    <location>
        <begin position="3"/>
        <end position="117"/>
    </location>
</feature>